<dbReference type="PANTHER" id="PTHR10241">
    <property type="entry name" value="LETHAL 2 GIANT LARVAE PROTEIN"/>
    <property type="match status" value="1"/>
</dbReference>
<dbReference type="GO" id="GO:0030864">
    <property type="term" value="C:cortical actin cytoskeleton"/>
    <property type="evidence" value="ECO:0007669"/>
    <property type="project" value="TreeGrafter"/>
</dbReference>
<gene>
    <name evidence="8" type="ORF">GSOID_T00031404001</name>
</gene>
<dbReference type="Gene3D" id="2.130.10.10">
    <property type="entry name" value="YVTN repeat-like/Quinoprotein amine dehydrogenase"/>
    <property type="match status" value="1"/>
</dbReference>
<evidence type="ECO:0000256" key="3">
    <source>
        <dbReference type="ARBA" id="ARBA00022574"/>
    </source>
</evidence>
<dbReference type="InterPro" id="IPR013577">
    <property type="entry name" value="LLGL2"/>
</dbReference>
<name>E4YR17_OIKDI</name>
<feature type="repeat" description="WD" evidence="5">
    <location>
        <begin position="383"/>
        <end position="405"/>
    </location>
</feature>
<sequence length="880" mass="97785">GAPGVEMIGATEQEVVINRIKWLPGRGALAVILEDWSLQIFHIIPLKTATKGEMGLALRCTFKPETRVELTAIEYCPSSNLLLCGTDQGDIFSLSAETCEMKNTELDSELNHAAIASCLSDEFNNLRAVEEIHLRKNKIAIAYARGASVIFNIELKEVEKIFYSKNNLQIEALDWFDENQILLGFNDGSTCVWNVDENVSSIEYENTYAALCERNEKCKPIQKLNKLKDIKIVHGGLPRSSYGDRYSITVSSSTKTLAFDFTSKIIDYILTKTKNDDAESLIVLCEEELVAIDLISPSWPVFRSPYLASPHSSALTGCNMAQGKDLFNTNSQIIQVTKTVLAKIKNLCQGADKKYSTRSWPITGGKKLSHQPNLQEDAMCPVILTGHEDGAVRIWDLSANNFQLIAKIETAHYFITDDEGEPEEEVKFFVDEWPPFRKVGEFDPYSDDPRLGIRKMEICPTSGAVLVGGTAGQVIIVHLVADANDNKPLYNTIDVVKDQSSVVWKGHPALESKNCHRYEPQGYQAHCIGQMMPPAAITSVAIESSWGVVGIGTSHGYALFDYRIMNVVVAKCTLQNADPAQEGGLSRFSNMKQSLRQSMRRIRSSIRVRNRGSVRSSGRRPMSIQRNGKSKKIDEANRRLQEAEMKQEREIPSAETSRTAAIVRVAYFATTYTKDGHGISPAFFIGTAGGSVAMYGLNVPDYSKRSERAVELLSGKELQLSHRAPVINITVMDSKGAVGTSSPSKLNNHYLMVTTEEQVKVFSLPKLLSKKKFKLTALEGSLMLRAKPCKFKNHSALITVTNQGEIIIFNPNDKTVVLEKRFECIDKVNKYGLVYAQIDPLGFGLYPLSMSEFQRYSVSASYSASFLCSIKPVKYSPDED</sequence>
<keyword evidence="3 5" id="KW-0853">WD repeat</keyword>
<feature type="region of interest" description="Disordered" evidence="6">
    <location>
        <begin position="608"/>
        <end position="636"/>
    </location>
</feature>
<dbReference type="InterPro" id="IPR001680">
    <property type="entry name" value="WD40_rpt"/>
</dbReference>
<dbReference type="GO" id="GO:0008593">
    <property type="term" value="P:regulation of Notch signaling pathway"/>
    <property type="evidence" value="ECO:0007669"/>
    <property type="project" value="TreeGrafter"/>
</dbReference>
<dbReference type="GO" id="GO:0019905">
    <property type="term" value="F:syntaxin binding"/>
    <property type="evidence" value="ECO:0007669"/>
    <property type="project" value="TreeGrafter"/>
</dbReference>
<dbReference type="GO" id="GO:0005096">
    <property type="term" value="F:GTPase activator activity"/>
    <property type="evidence" value="ECO:0007669"/>
    <property type="project" value="TreeGrafter"/>
</dbReference>
<dbReference type="PROSITE" id="PS50082">
    <property type="entry name" value="WD_REPEATS_2"/>
    <property type="match status" value="1"/>
</dbReference>
<dbReference type="EMBL" id="FN655086">
    <property type="protein sequence ID" value="CBY37909.1"/>
    <property type="molecule type" value="Genomic_DNA"/>
</dbReference>
<evidence type="ECO:0000256" key="5">
    <source>
        <dbReference type="PROSITE-ProRule" id="PRU00221"/>
    </source>
</evidence>
<evidence type="ECO:0000256" key="6">
    <source>
        <dbReference type="SAM" id="MobiDB-lite"/>
    </source>
</evidence>
<dbReference type="Proteomes" id="UP000011014">
    <property type="component" value="Unassembled WGS sequence"/>
</dbReference>
<evidence type="ECO:0000256" key="2">
    <source>
        <dbReference type="ARBA" id="ARBA00022483"/>
    </source>
</evidence>
<proteinExistence type="inferred from homology"/>
<evidence type="ECO:0000256" key="4">
    <source>
        <dbReference type="ARBA" id="ARBA00022737"/>
    </source>
</evidence>
<evidence type="ECO:0000259" key="7">
    <source>
        <dbReference type="Pfam" id="PF08366"/>
    </source>
</evidence>
<feature type="compositionally biased region" description="Low complexity" evidence="6">
    <location>
        <begin position="613"/>
        <end position="623"/>
    </location>
</feature>
<feature type="non-terminal residue" evidence="8">
    <location>
        <position position="1"/>
    </location>
</feature>
<dbReference type="SUPFAM" id="SSF50978">
    <property type="entry name" value="WD40 repeat-like"/>
    <property type="match status" value="2"/>
</dbReference>
<dbReference type="PRINTS" id="PR00962">
    <property type="entry name" value="LETHAL2GIANT"/>
</dbReference>
<evidence type="ECO:0000313" key="8">
    <source>
        <dbReference type="EMBL" id="CBY37909.1"/>
    </source>
</evidence>
<dbReference type="GO" id="GO:0030866">
    <property type="term" value="P:cortical actin cytoskeleton organization"/>
    <property type="evidence" value="ECO:0007669"/>
    <property type="project" value="TreeGrafter"/>
</dbReference>
<accession>E4YR17</accession>
<dbReference type="GO" id="GO:0051294">
    <property type="term" value="P:establishment of spindle orientation"/>
    <property type="evidence" value="ECO:0007669"/>
    <property type="project" value="TreeGrafter"/>
</dbReference>
<protein>
    <recommendedName>
        <fullName evidence="7">Lethal giant larvae homologue 2 domain-containing protein</fullName>
    </recommendedName>
</protein>
<dbReference type="InterPro" id="IPR036322">
    <property type="entry name" value="WD40_repeat_dom_sf"/>
</dbReference>
<keyword evidence="4" id="KW-0677">Repeat</keyword>
<keyword evidence="2" id="KW-0268">Exocytosis</keyword>
<comment type="similarity">
    <text evidence="1">Belongs to the WD repeat L(2)GL family.</text>
</comment>
<evidence type="ECO:0000256" key="1">
    <source>
        <dbReference type="ARBA" id="ARBA00008070"/>
    </source>
</evidence>
<dbReference type="PANTHER" id="PTHR10241:SF29">
    <property type="entry name" value="LETHAL(2) GIANT LARVAE PROTEIN"/>
    <property type="match status" value="1"/>
</dbReference>
<reference evidence="8" key="1">
    <citation type="journal article" date="2010" name="Science">
        <title>Plasticity of animal genome architecture unmasked by rapid evolution of a pelagic tunicate.</title>
        <authorList>
            <person name="Denoeud F."/>
            <person name="Henriet S."/>
            <person name="Mungpakdee S."/>
            <person name="Aury J.M."/>
            <person name="Da Silva C."/>
            <person name="Brinkmann H."/>
            <person name="Mikhaleva J."/>
            <person name="Olsen L.C."/>
            <person name="Jubin C."/>
            <person name="Canestro C."/>
            <person name="Bouquet J.M."/>
            <person name="Danks G."/>
            <person name="Poulain J."/>
            <person name="Campsteijn C."/>
            <person name="Adamski M."/>
            <person name="Cross I."/>
            <person name="Yadetie F."/>
            <person name="Muffato M."/>
            <person name="Louis A."/>
            <person name="Butcher S."/>
            <person name="Tsagkogeorga G."/>
            <person name="Konrad A."/>
            <person name="Singh S."/>
            <person name="Jensen M.F."/>
            <person name="Cong E.H."/>
            <person name="Eikeseth-Otteraa H."/>
            <person name="Noel B."/>
            <person name="Anthouard V."/>
            <person name="Porcel B.M."/>
            <person name="Kachouri-Lafond R."/>
            <person name="Nishino A."/>
            <person name="Ugolini M."/>
            <person name="Chourrout P."/>
            <person name="Nishida H."/>
            <person name="Aasland R."/>
            <person name="Huzurbazar S."/>
            <person name="Westhof E."/>
            <person name="Delsuc F."/>
            <person name="Lehrach H."/>
            <person name="Reinhardt R."/>
            <person name="Weissenbach J."/>
            <person name="Roy S.W."/>
            <person name="Artiguenave F."/>
            <person name="Postlethwait J.H."/>
            <person name="Manak J.R."/>
            <person name="Thompson E.M."/>
            <person name="Jaillon O."/>
            <person name="Du Pasquier L."/>
            <person name="Boudinot P."/>
            <person name="Liberles D.A."/>
            <person name="Volff J.N."/>
            <person name="Philippe H."/>
            <person name="Lenhard B."/>
            <person name="Roest Crollius H."/>
            <person name="Wincker P."/>
            <person name="Chourrout D."/>
        </authorList>
    </citation>
    <scope>NUCLEOTIDE SEQUENCE [LARGE SCALE GENOMIC DNA]</scope>
</reference>
<dbReference type="AlphaFoldDB" id="E4YR17"/>
<dbReference type="GO" id="GO:0006893">
    <property type="term" value="P:Golgi to plasma membrane transport"/>
    <property type="evidence" value="ECO:0007669"/>
    <property type="project" value="TreeGrafter"/>
</dbReference>
<dbReference type="GO" id="GO:0045159">
    <property type="term" value="F:myosin II binding"/>
    <property type="evidence" value="ECO:0007669"/>
    <property type="project" value="TreeGrafter"/>
</dbReference>
<dbReference type="GO" id="GO:0032878">
    <property type="term" value="P:regulation of establishment or maintenance of cell polarity"/>
    <property type="evidence" value="ECO:0007669"/>
    <property type="project" value="TreeGrafter"/>
</dbReference>
<dbReference type="InterPro" id="IPR000664">
    <property type="entry name" value="Lethal2_giant"/>
</dbReference>
<feature type="domain" description="Lethal giant larvae homologue 2" evidence="7">
    <location>
        <begin position="216"/>
        <end position="300"/>
    </location>
</feature>
<dbReference type="Pfam" id="PF08366">
    <property type="entry name" value="LLGL"/>
    <property type="match status" value="1"/>
</dbReference>
<organism evidence="8">
    <name type="scientific">Oikopleura dioica</name>
    <name type="common">Tunicate</name>
    <dbReference type="NCBI Taxonomy" id="34765"/>
    <lineage>
        <taxon>Eukaryota</taxon>
        <taxon>Metazoa</taxon>
        <taxon>Chordata</taxon>
        <taxon>Tunicata</taxon>
        <taxon>Appendicularia</taxon>
        <taxon>Copelata</taxon>
        <taxon>Oikopleuridae</taxon>
        <taxon>Oikopleura</taxon>
    </lineage>
</organism>
<dbReference type="GO" id="GO:0005886">
    <property type="term" value="C:plasma membrane"/>
    <property type="evidence" value="ECO:0007669"/>
    <property type="project" value="TreeGrafter"/>
</dbReference>
<dbReference type="GO" id="GO:0006887">
    <property type="term" value="P:exocytosis"/>
    <property type="evidence" value="ECO:0007669"/>
    <property type="project" value="UniProtKB-KW"/>
</dbReference>
<dbReference type="InterPro" id="IPR015943">
    <property type="entry name" value="WD40/YVTN_repeat-like_dom_sf"/>
</dbReference>